<dbReference type="Proteomes" id="UP000058925">
    <property type="component" value="Chromosome"/>
</dbReference>
<dbReference type="RefSeq" id="WP_196816823.1">
    <property type="nucleotide sequence ID" value="NZ_CP012850.1"/>
</dbReference>
<name>A0A654M572_9ARCH</name>
<dbReference type="GO" id="GO:0016829">
    <property type="term" value="F:lyase activity"/>
    <property type="evidence" value="ECO:0007669"/>
    <property type="project" value="UniProtKB-KW"/>
</dbReference>
<dbReference type="SUPFAM" id="SSF143243">
    <property type="entry name" value="Nqo5-like"/>
    <property type="match status" value="1"/>
</dbReference>
<dbReference type="KEGG" id="taa:NMY3_03649"/>
<dbReference type="PANTHER" id="PTHR43485">
    <property type="entry name" value="HYDROGENASE-4 COMPONENT G"/>
    <property type="match status" value="1"/>
</dbReference>
<dbReference type="EMBL" id="CP012850">
    <property type="protein sequence ID" value="ALI37831.1"/>
    <property type="molecule type" value="Genomic_DNA"/>
</dbReference>
<evidence type="ECO:0000313" key="5">
    <source>
        <dbReference type="EMBL" id="ALI37831.1"/>
    </source>
</evidence>
<evidence type="ECO:0000259" key="4">
    <source>
        <dbReference type="Pfam" id="PF00346"/>
    </source>
</evidence>
<evidence type="ECO:0000259" key="3">
    <source>
        <dbReference type="Pfam" id="PF00329"/>
    </source>
</evidence>
<protein>
    <submittedName>
        <fullName evidence="5">Formate hydrogenlyase subunit 5</fullName>
    </submittedName>
</protein>
<dbReference type="Gene3D" id="3.30.460.80">
    <property type="entry name" value="NADH:ubiquinone oxidoreductase, 30kDa subunit"/>
    <property type="match status" value="1"/>
</dbReference>
<dbReference type="GO" id="GO:0008137">
    <property type="term" value="F:NADH dehydrogenase (ubiquinone) activity"/>
    <property type="evidence" value="ECO:0007669"/>
    <property type="project" value="InterPro"/>
</dbReference>
<dbReference type="AlphaFoldDB" id="A0A654M572"/>
<dbReference type="Pfam" id="PF00346">
    <property type="entry name" value="Complex1_49kDa"/>
    <property type="match status" value="1"/>
</dbReference>
<accession>A0A654M572</accession>
<keyword evidence="6" id="KW-1185">Reference proteome</keyword>
<dbReference type="GeneID" id="60423452"/>
<organism evidence="5 6">
    <name type="scientific">Candidatus Nitrosocosmicus oleophilus</name>
    <dbReference type="NCBI Taxonomy" id="1353260"/>
    <lineage>
        <taxon>Archaea</taxon>
        <taxon>Nitrososphaerota</taxon>
        <taxon>Nitrososphaeria</taxon>
        <taxon>Nitrososphaerales</taxon>
        <taxon>Nitrososphaeraceae</taxon>
        <taxon>Candidatus Nitrosocosmicus</taxon>
    </lineage>
</organism>
<feature type="domain" description="NADH:ubiquinone oxidoreductase 30kDa subunit" evidence="3">
    <location>
        <begin position="43"/>
        <end position="183"/>
    </location>
</feature>
<keyword evidence="1" id="KW-0560">Oxidoreductase</keyword>
<dbReference type="InterPro" id="IPR029014">
    <property type="entry name" value="NiFe-Hase_large"/>
</dbReference>
<dbReference type="OrthoDB" id="43567at2157"/>
<evidence type="ECO:0000313" key="6">
    <source>
        <dbReference type="Proteomes" id="UP000058925"/>
    </source>
</evidence>
<evidence type="ECO:0000256" key="1">
    <source>
        <dbReference type="ARBA" id="ARBA00023002"/>
    </source>
</evidence>
<gene>
    <name evidence="5" type="primary">hycE</name>
    <name evidence="5" type="ORF">NMY3_03649</name>
</gene>
<reference evidence="6" key="1">
    <citation type="submission" date="2015-10" db="EMBL/GenBank/DDBJ databases">
        <title>Niche specialization of a soil ammonia-oxidizing archaeon, Candidatus Nitrosocosmicus oleophilus.</title>
        <authorList>
            <person name="Jung M.-Y."/>
            <person name="Rhee S.-K."/>
        </authorList>
    </citation>
    <scope>NUCLEOTIDE SEQUENCE [LARGE SCALE GENOMIC DNA]</scope>
    <source>
        <strain evidence="6">MY3</strain>
    </source>
</reference>
<dbReference type="InterPro" id="IPR001135">
    <property type="entry name" value="NADH_Q_OxRdtase_suD"/>
</dbReference>
<dbReference type="PANTHER" id="PTHR43485:SF1">
    <property type="entry name" value="FORMATE HYDROGENLYASE SUBUNIT 5-RELATED"/>
    <property type="match status" value="1"/>
</dbReference>
<dbReference type="InterPro" id="IPR052197">
    <property type="entry name" value="ComplexI_49kDa-like"/>
</dbReference>
<dbReference type="GO" id="GO:0016651">
    <property type="term" value="F:oxidoreductase activity, acting on NAD(P)H"/>
    <property type="evidence" value="ECO:0007669"/>
    <property type="project" value="InterPro"/>
</dbReference>
<sequence>MSHNTSNRKIFEYESLILEKFNGKIQKIYDKNYNELHILTSCPEASTEVIYFLYDNLGCRLVTMICTDERHIENRIDRKAEFDNSKHTFDSLNDRHDGFMLRHVFSNETEDIFFVVTSIISNKDKPTYPSIVSHISSAFYYEREICDMFGIFAQGNPEARKLVLHEQWPDNVFPLRKDFDTKTKIKSSLKYHHKFIKVEGEGISEIPVGPVHAGIIEPGHFRFSVYGENIVNLETRLYYTHKGIEKLAETMTIDEALLLSERISGDESVANSMAYCQAIERMATIRIPKKAMQIRTICAELERVWNHIGTIAGICTDVGFAYGSSRMNLLKEKVMRINEKLSGSRLLFGINSIGGVKINFKSEILNLIIKELSHIHQDFGILVKLLHNMSSFIDRLKGTGSISNQDVIRLGATGVIARCAGVDTDTRKNHPYSYYPYLNLENIQGIFDKIAYEVELNKRKGDALSRFEIRVVEIKHSIDIIQKVATDILDKSPNNDTLDNDLTNNNDGLSFEDLKNHLQPYDNALGYSESHRGQTMHWVMLGKDTNRIFRYKIRTASFCNWPLIELAVHNNIVPDFPIINKSFDLSYSGNDL</sequence>
<dbReference type="GO" id="GO:0051287">
    <property type="term" value="F:NAD binding"/>
    <property type="evidence" value="ECO:0007669"/>
    <property type="project" value="InterPro"/>
</dbReference>
<keyword evidence="5" id="KW-0456">Lyase</keyword>
<dbReference type="Pfam" id="PF00329">
    <property type="entry name" value="Complex1_30kDa"/>
    <property type="match status" value="1"/>
</dbReference>
<dbReference type="SUPFAM" id="SSF56762">
    <property type="entry name" value="HydB/Nqo4-like"/>
    <property type="match status" value="1"/>
</dbReference>
<dbReference type="Gene3D" id="1.10.645.10">
    <property type="entry name" value="Cytochrome-c3 Hydrogenase, chain B"/>
    <property type="match status" value="1"/>
</dbReference>
<dbReference type="InterPro" id="IPR037232">
    <property type="entry name" value="NADH_quin_OxRdtase_su_C/D-like"/>
</dbReference>
<proteinExistence type="predicted"/>
<keyword evidence="2" id="KW-0520">NAD</keyword>
<dbReference type="GO" id="GO:0048038">
    <property type="term" value="F:quinone binding"/>
    <property type="evidence" value="ECO:0007669"/>
    <property type="project" value="InterPro"/>
</dbReference>
<evidence type="ECO:0000256" key="2">
    <source>
        <dbReference type="ARBA" id="ARBA00023027"/>
    </source>
</evidence>
<feature type="domain" description="NADH-quinone oxidoreductase subunit D" evidence="4">
    <location>
        <begin position="330"/>
        <end position="588"/>
    </location>
</feature>
<dbReference type="InterPro" id="IPR001268">
    <property type="entry name" value="NADH_UbQ_OxRdtase_30kDa_su"/>
</dbReference>